<proteinExistence type="predicted"/>
<comment type="caution">
    <text evidence="2">The sequence shown here is derived from an EMBL/GenBank/DDBJ whole genome shotgun (WGS) entry which is preliminary data.</text>
</comment>
<dbReference type="RefSeq" id="WP_104448554.1">
    <property type="nucleotide sequence ID" value="NZ_NIRS01000002.1"/>
</dbReference>
<feature type="compositionally biased region" description="Pro residues" evidence="1">
    <location>
        <begin position="232"/>
        <end position="247"/>
    </location>
</feature>
<feature type="compositionally biased region" description="Low complexity" evidence="1">
    <location>
        <begin position="248"/>
        <end position="259"/>
    </location>
</feature>
<name>A0A2S6FQ26_9PSED</name>
<accession>A0A2S6FQ26</accession>
<sequence length="309" mass="32294">MWKILGVTLIALVAAACTALGIFLTQFEPAIQSAVENEGGLATQTSVLVGSVQFSPFTGAGTLDGLTVGNPNNFSSPYAVVVNRIALQVERSSLFGSGPIVVETATLIAPQITYQAQNPTATSNLETIKQNARFYAGTPAAIRAGNSMRKVIIRDLTIMGGAISLNIPLSADRLTVPLPPLYLSNIGVTTDGATLPEIIRAISEELADAAKQVVVQAIVQKIKSVVERLPPPQRALPKLPAPPPLPQPSLSSALSSAKPVLPPPDLPGKKILPSPPEPPISSRLPTLPEPPRIKSPPPGILPFPPPPGF</sequence>
<dbReference type="PROSITE" id="PS51257">
    <property type="entry name" value="PROKAR_LIPOPROTEIN"/>
    <property type="match status" value="1"/>
</dbReference>
<feature type="region of interest" description="Disordered" evidence="1">
    <location>
        <begin position="232"/>
        <end position="309"/>
    </location>
</feature>
<protein>
    <recommendedName>
        <fullName evidence="4">AsmA family protein</fullName>
    </recommendedName>
</protein>
<gene>
    <name evidence="2" type="ORF">CD175_08550</name>
</gene>
<dbReference type="AlphaFoldDB" id="A0A2S6FQ26"/>
<dbReference type="Proteomes" id="UP000238541">
    <property type="component" value="Unassembled WGS sequence"/>
</dbReference>
<dbReference type="EMBL" id="NIRS01000002">
    <property type="protein sequence ID" value="PPK39527.1"/>
    <property type="molecule type" value="Genomic_DNA"/>
</dbReference>
<feature type="compositionally biased region" description="Pro residues" evidence="1">
    <location>
        <begin position="287"/>
        <end position="309"/>
    </location>
</feature>
<evidence type="ECO:0000313" key="3">
    <source>
        <dbReference type="Proteomes" id="UP000238541"/>
    </source>
</evidence>
<evidence type="ECO:0008006" key="4">
    <source>
        <dbReference type="Google" id="ProtNLM"/>
    </source>
</evidence>
<reference evidence="3" key="1">
    <citation type="submission" date="2017-06" db="EMBL/GenBank/DDBJ databases">
        <authorList>
            <person name="Furmanczyk E.M."/>
        </authorList>
    </citation>
    <scope>NUCLEOTIDE SEQUENCE [LARGE SCALE GENOMIC DNA]</scope>
    <source>
        <strain evidence="3">AP3_16</strain>
    </source>
</reference>
<organism evidence="2 3">
    <name type="scientific">Pseudomonas laurylsulfatiphila</name>
    <dbReference type="NCBI Taxonomy" id="2011015"/>
    <lineage>
        <taxon>Bacteria</taxon>
        <taxon>Pseudomonadati</taxon>
        <taxon>Pseudomonadota</taxon>
        <taxon>Gammaproteobacteria</taxon>
        <taxon>Pseudomonadales</taxon>
        <taxon>Pseudomonadaceae</taxon>
        <taxon>Pseudomonas</taxon>
    </lineage>
</organism>
<evidence type="ECO:0000313" key="2">
    <source>
        <dbReference type="EMBL" id="PPK39527.1"/>
    </source>
</evidence>
<keyword evidence="3" id="KW-1185">Reference proteome</keyword>
<evidence type="ECO:0000256" key="1">
    <source>
        <dbReference type="SAM" id="MobiDB-lite"/>
    </source>
</evidence>